<dbReference type="AlphaFoldDB" id="A0A8J3LPX0"/>
<dbReference type="InterPro" id="IPR036736">
    <property type="entry name" value="ACP-like_sf"/>
</dbReference>
<evidence type="ECO:0000256" key="3">
    <source>
        <dbReference type="SAM" id="MobiDB-lite"/>
    </source>
</evidence>
<feature type="compositionally biased region" description="Pro residues" evidence="3">
    <location>
        <begin position="74"/>
        <end position="84"/>
    </location>
</feature>
<dbReference type="GO" id="GO:0044550">
    <property type="term" value="P:secondary metabolite biosynthetic process"/>
    <property type="evidence" value="ECO:0007669"/>
    <property type="project" value="TreeGrafter"/>
</dbReference>
<accession>A0A8J3LPX0</accession>
<evidence type="ECO:0000313" key="5">
    <source>
        <dbReference type="EMBL" id="GIG16725.1"/>
    </source>
</evidence>
<protein>
    <recommendedName>
        <fullName evidence="4">Carrier domain-containing protein</fullName>
    </recommendedName>
</protein>
<evidence type="ECO:0000313" key="6">
    <source>
        <dbReference type="Proteomes" id="UP000660339"/>
    </source>
</evidence>
<dbReference type="Proteomes" id="UP000660339">
    <property type="component" value="Unassembled WGS sequence"/>
</dbReference>
<dbReference type="Pfam" id="PF00550">
    <property type="entry name" value="PP-binding"/>
    <property type="match status" value="1"/>
</dbReference>
<keyword evidence="6" id="KW-1185">Reference proteome</keyword>
<dbReference type="PROSITE" id="PS50075">
    <property type="entry name" value="CARRIER"/>
    <property type="match status" value="1"/>
</dbReference>
<feature type="compositionally biased region" description="Basic and acidic residues" evidence="3">
    <location>
        <begin position="46"/>
        <end position="64"/>
    </location>
</feature>
<dbReference type="PANTHER" id="PTHR45527">
    <property type="entry name" value="NONRIBOSOMAL PEPTIDE SYNTHETASE"/>
    <property type="match status" value="1"/>
</dbReference>
<dbReference type="EMBL" id="BONJ01000028">
    <property type="protein sequence ID" value="GIG16725.1"/>
    <property type="molecule type" value="Genomic_DNA"/>
</dbReference>
<dbReference type="GO" id="GO:0005737">
    <property type="term" value="C:cytoplasm"/>
    <property type="evidence" value="ECO:0007669"/>
    <property type="project" value="TreeGrafter"/>
</dbReference>
<dbReference type="InterPro" id="IPR006162">
    <property type="entry name" value="Ppantetheine_attach_site"/>
</dbReference>
<dbReference type="SUPFAM" id="SSF47336">
    <property type="entry name" value="ACP-like"/>
    <property type="match status" value="1"/>
</dbReference>
<feature type="region of interest" description="Disordered" evidence="3">
    <location>
        <begin position="45"/>
        <end position="86"/>
    </location>
</feature>
<dbReference type="RefSeq" id="WP_166379090.1">
    <property type="nucleotide sequence ID" value="NZ_BAAATT010000005.1"/>
</dbReference>
<gene>
    <name evidence="5" type="ORF">Cme02nite_50570</name>
</gene>
<feature type="domain" description="Carrier" evidence="4">
    <location>
        <begin position="84"/>
        <end position="164"/>
    </location>
</feature>
<dbReference type="GO" id="GO:0031177">
    <property type="term" value="F:phosphopantetheine binding"/>
    <property type="evidence" value="ECO:0007669"/>
    <property type="project" value="TreeGrafter"/>
</dbReference>
<dbReference type="InterPro" id="IPR009081">
    <property type="entry name" value="PP-bd_ACP"/>
</dbReference>
<sequence length="167" mass="17685">MTEPTTVTVPGARAAALAPYRTRLGRDLLVLRYAADPDEVDPLALRQDHAATRPRPDRFARADDLADPLDLGDPRPPVGTPYRPPATDTEAQIVDIWAEVLGLEEVGADDEFFELGGDSLGAVEAIVALTGVYGPRWRGDVPLELALLGAHTAAQIAAVLTDGGAAR</sequence>
<dbReference type="GO" id="GO:0043041">
    <property type="term" value="P:amino acid activation for nonribosomal peptide biosynthetic process"/>
    <property type="evidence" value="ECO:0007669"/>
    <property type="project" value="TreeGrafter"/>
</dbReference>
<proteinExistence type="predicted"/>
<organism evidence="5 6">
    <name type="scientific">Catellatospora methionotrophica</name>
    <dbReference type="NCBI Taxonomy" id="121620"/>
    <lineage>
        <taxon>Bacteria</taxon>
        <taxon>Bacillati</taxon>
        <taxon>Actinomycetota</taxon>
        <taxon>Actinomycetes</taxon>
        <taxon>Micromonosporales</taxon>
        <taxon>Micromonosporaceae</taxon>
        <taxon>Catellatospora</taxon>
    </lineage>
</organism>
<reference evidence="5" key="1">
    <citation type="submission" date="2021-01" db="EMBL/GenBank/DDBJ databases">
        <title>Whole genome shotgun sequence of Catellatospora methionotrophica NBRC 14553.</title>
        <authorList>
            <person name="Komaki H."/>
            <person name="Tamura T."/>
        </authorList>
    </citation>
    <scope>NUCLEOTIDE SEQUENCE</scope>
    <source>
        <strain evidence="5">NBRC 14553</strain>
    </source>
</reference>
<name>A0A8J3LPX0_9ACTN</name>
<dbReference type="PANTHER" id="PTHR45527:SF1">
    <property type="entry name" value="FATTY ACID SYNTHASE"/>
    <property type="match status" value="1"/>
</dbReference>
<evidence type="ECO:0000256" key="2">
    <source>
        <dbReference type="ARBA" id="ARBA00022553"/>
    </source>
</evidence>
<dbReference type="Gene3D" id="1.10.1200.10">
    <property type="entry name" value="ACP-like"/>
    <property type="match status" value="1"/>
</dbReference>
<keyword evidence="2" id="KW-0597">Phosphoprotein</keyword>
<dbReference type="PROSITE" id="PS00012">
    <property type="entry name" value="PHOSPHOPANTETHEINE"/>
    <property type="match status" value="1"/>
</dbReference>
<evidence type="ECO:0000256" key="1">
    <source>
        <dbReference type="ARBA" id="ARBA00022450"/>
    </source>
</evidence>
<evidence type="ECO:0000259" key="4">
    <source>
        <dbReference type="PROSITE" id="PS50075"/>
    </source>
</evidence>
<comment type="caution">
    <text evidence="5">The sequence shown here is derived from an EMBL/GenBank/DDBJ whole genome shotgun (WGS) entry which is preliminary data.</text>
</comment>
<keyword evidence="1" id="KW-0596">Phosphopantetheine</keyword>